<dbReference type="EMBL" id="BKCJ010002216">
    <property type="protein sequence ID" value="GEU47062.1"/>
    <property type="molecule type" value="Genomic_DNA"/>
</dbReference>
<comment type="caution">
    <text evidence="3">The sequence shown here is derived from an EMBL/GenBank/DDBJ whole genome shotgun (WGS) entry which is preliminary data.</text>
</comment>
<dbReference type="Gene3D" id="2.40.70.10">
    <property type="entry name" value="Acid Proteases"/>
    <property type="match status" value="1"/>
</dbReference>
<dbReference type="InterPro" id="IPR043502">
    <property type="entry name" value="DNA/RNA_pol_sf"/>
</dbReference>
<dbReference type="InterPro" id="IPR000477">
    <property type="entry name" value="RT_dom"/>
</dbReference>
<sequence length="737" mass="83930">MRTRSSSNLIVESFTIRKRRNSRCSKKIVKPELRTIIETPIATMADTCTMSKLLQAPIEGYGDAIITSTLKYQNVSNEAIKLMLFPFSLDGAAQIWLEKEPPCSILKWEDLVSKFVNHFFPPSKTTHLKNDITNFQQRFDESFGEARDRFKDLLRIIIPAARVFCFCWHVFIPAGVFIPTAIEETYVTYGEPHPYSECLATGGNTFDACAAVGTYNQGASTPLNKNYSAVLLKKLPEKLGDLGKFLIPCDFPKLEACLALADLGASINLMPLFVWKKLSLSELTSTCMTLKLANRSVVYLVAVAEDVFIKVGKFYFLADLVFIDYDVDPRVPLILRRPFLRTVQALIDVYGSDFILEEIETFLRTPDEISNLDDDYYDTKGDILYLKKLLNENPSLNLPPIKNEDLKQVDVTMTKPSIEEPPELELKDLPSHLEYAFLEGTDKLTIIISKELKDEEKAALLKFVGESRTLCAKKGGMTVVENEDNELIPTRLVTGWRIHIDPQDQEKTTFTCHYRRFAYRRMPFGLCNALGTCQRCMMAIFHDMIEETIEVFMDDFSVFGDSFSSCLSYLDKMLKRCEDTNLVLNWEKCHFMVKEGIFLGLKISIPGIEETPFIFSKECIEAFNTLKKKLTKALILVVPDWDLLLKIICDASDFVVEEENLAADQLSRLENPHQDDLEKKEINKTFPLKTLGMISSRSDSLSPCFADIANYHAGNFVVKGMSSQQKKKFFKDVKHYF</sequence>
<protein>
    <submittedName>
        <fullName evidence="3">DNA-directed DNA polymerase</fullName>
    </submittedName>
</protein>
<keyword evidence="3" id="KW-0808">Transferase</keyword>
<dbReference type="Gene3D" id="3.30.70.270">
    <property type="match status" value="1"/>
</dbReference>
<dbReference type="Pfam" id="PF00078">
    <property type="entry name" value="RVT_1"/>
    <property type="match status" value="1"/>
</dbReference>
<name>A0A6L2KEB5_TANCI</name>
<dbReference type="CDD" id="cd01647">
    <property type="entry name" value="RT_LTR"/>
    <property type="match status" value="1"/>
</dbReference>
<dbReference type="GO" id="GO:0003887">
    <property type="term" value="F:DNA-directed DNA polymerase activity"/>
    <property type="evidence" value="ECO:0007669"/>
    <property type="project" value="UniProtKB-KW"/>
</dbReference>
<dbReference type="PANTHER" id="PTHR33067">
    <property type="entry name" value="RNA-DIRECTED DNA POLYMERASE-RELATED"/>
    <property type="match status" value="1"/>
</dbReference>
<organism evidence="3">
    <name type="scientific">Tanacetum cinerariifolium</name>
    <name type="common">Dalmatian daisy</name>
    <name type="synonym">Chrysanthemum cinerariifolium</name>
    <dbReference type="NCBI Taxonomy" id="118510"/>
    <lineage>
        <taxon>Eukaryota</taxon>
        <taxon>Viridiplantae</taxon>
        <taxon>Streptophyta</taxon>
        <taxon>Embryophyta</taxon>
        <taxon>Tracheophyta</taxon>
        <taxon>Spermatophyta</taxon>
        <taxon>Magnoliopsida</taxon>
        <taxon>eudicotyledons</taxon>
        <taxon>Gunneridae</taxon>
        <taxon>Pentapetalae</taxon>
        <taxon>asterids</taxon>
        <taxon>campanulids</taxon>
        <taxon>Asterales</taxon>
        <taxon>Asteraceae</taxon>
        <taxon>Asteroideae</taxon>
        <taxon>Anthemideae</taxon>
        <taxon>Anthemidinae</taxon>
        <taxon>Tanacetum</taxon>
    </lineage>
</organism>
<evidence type="ECO:0000259" key="2">
    <source>
        <dbReference type="Pfam" id="PF03732"/>
    </source>
</evidence>
<proteinExistence type="predicted"/>
<dbReference type="CDD" id="cd00303">
    <property type="entry name" value="retropepsin_like"/>
    <property type="match status" value="1"/>
</dbReference>
<keyword evidence="3" id="KW-0239">DNA-directed DNA polymerase</keyword>
<gene>
    <name evidence="3" type="ORF">Tci_019040</name>
</gene>
<dbReference type="PANTHER" id="PTHR33067:SF9">
    <property type="entry name" value="RNA-DIRECTED DNA POLYMERASE"/>
    <property type="match status" value="1"/>
</dbReference>
<accession>A0A6L2KEB5</accession>
<dbReference type="InterPro" id="IPR021109">
    <property type="entry name" value="Peptidase_aspartic_dom_sf"/>
</dbReference>
<dbReference type="SUPFAM" id="SSF56672">
    <property type="entry name" value="DNA/RNA polymerases"/>
    <property type="match status" value="1"/>
</dbReference>
<reference evidence="3" key="1">
    <citation type="journal article" date="2019" name="Sci. Rep.">
        <title>Draft genome of Tanacetum cinerariifolium, the natural source of mosquito coil.</title>
        <authorList>
            <person name="Yamashiro T."/>
            <person name="Shiraishi A."/>
            <person name="Satake H."/>
            <person name="Nakayama K."/>
        </authorList>
    </citation>
    <scope>NUCLEOTIDE SEQUENCE</scope>
</reference>
<dbReference type="InterPro" id="IPR043128">
    <property type="entry name" value="Rev_trsase/Diguanyl_cyclase"/>
</dbReference>
<feature type="domain" description="Reverse transcriptase" evidence="1">
    <location>
        <begin position="496"/>
        <end position="603"/>
    </location>
</feature>
<keyword evidence="3" id="KW-0548">Nucleotidyltransferase</keyword>
<dbReference type="Gene3D" id="3.10.10.10">
    <property type="entry name" value="HIV Type 1 Reverse Transcriptase, subunit A, domain 1"/>
    <property type="match status" value="1"/>
</dbReference>
<feature type="domain" description="Retrotransposon gag" evidence="2">
    <location>
        <begin position="84"/>
        <end position="155"/>
    </location>
</feature>
<evidence type="ECO:0000259" key="1">
    <source>
        <dbReference type="Pfam" id="PF00078"/>
    </source>
</evidence>
<dbReference type="InterPro" id="IPR005162">
    <property type="entry name" value="Retrotrans_gag_dom"/>
</dbReference>
<dbReference type="AlphaFoldDB" id="A0A6L2KEB5"/>
<dbReference type="Pfam" id="PF03732">
    <property type="entry name" value="Retrotrans_gag"/>
    <property type="match status" value="1"/>
</dbReference>
<evidence type="ECO:0000313" key="3">
    <source>
        <dbReference type="EMBL" id="GEU47062.1"/>
    </source>
</evidence>